<feature type="domain" description="C-type lectin" evidence="2">
    <location>
        <begin position="1554"/>
        <end position="1731"/>
    </location>
</feature>
<feature type="compositionally biased region" description="Low complexity" evidence="1">
    <location>
        <begin position="442"/>
        <end position="478"/>
    </location>
</feature>
<feature type="compositionally biased region" description="Low complexity" evidence="1">
    <location>
        <begin position="486"/>
        <end position="513"/>
    </location>
</feature>
<feature type="region of interest" description="Disordered" evidence="1">
    <location>
        <begin position="710"/>
        <end position="785"/>
    </location>
</feature>
<dbReference type="STRING" id="135651.G0N8N0"/>
<dbReference type="EMBL" id="GL379850">
    <property type="protein sequence ID" value="EGT55285.1"/>
    <property type="molecule type" value="Genomic_DNA"/>
</dbReference>
<feature type="compositionally biased region" description="Pro residues" evidence="1">
    <location>
        <begin position="206"/>
        <end position="216"/>
    </location>
</feature>
<accession>G0N8N0</accession>
<sequence length="1735" mass="184731">MRLFYHDTTSYDDASLWCNSAHQGFLTGPDSNDEYANIMNQTRYNVDVVGNLTSSTQTMIIIGLKRRPGCETDPGTNPQCNRPEGFMWQDGLGGTSNTLINQNLNSNPGVETSPTAVRACAGILMVTGDYSYSQNKVYSLDCGNAQRSTGLGSRLVVCGKIGQCPSSPPTTVSTSPGTTTILSSTTTATSTTVTSTHSPSTSTAHPPSPSTAPPSPSTTVVPSTSTTAHPLSSTTIVSTSIPSTTTFKSECDSTVCDNGWFKTKRGSPQQTLCMRLFYHDTTSYDDASLWCNSAHQGFLTGPDSNDEYANIMNQTRYNVDVVGNLTSSTQTMIIIGLKRRPGCETDPGTNPQCNRPEGFMWQDGLGGTSNTLINQNLNSNPGVETSPTAVRACAGILMVTGDYSYSQNKVYSLDCGNAQRSTGLGSRLVVCGKIGQCPSSPPTTVSTSPGTTTILSSTTTATSTTVTSTHSPSTSTAHPPSPSTAPPSTTVVPSTSTTARPPSTTTALSTSVPSTTTFNPGCDATVCDNGWFKTKRGSPQQTLCMRLFYHDTTSYDDASLWCNSAHQGFLTGPDSNDEYANIMNQTRYNVDVVGNLTSSTQTMIIIGLKRRPGCETDPGTNPQCNRPEGFMWQDGLGGTSNTLINQNLNSNPGVETSPTAVRACAGILMVTGDYSYSQNKVYSLDCGNAQRSTGLGSRLVVCGKIGQCPSSPTTTVPTSPGTTTILSSTTTATSTTVTSTHSPSTSTAHPPSPSTAPPSPSTTVVPSTSTTAHPPSTTTTLSTSIPSTTTFNSGCDATVCDNGWFKTKRGSPQQTLCMRLFYHDTSSYDDASLWCNSAHQGFLTGPDSNDEYANIMNQTRYNVDVVGNLTSSTQTMIIIGLKRRPGCETDPGTNPQCNRPEGFMWQDGLGGTSNTLINQNLNSNPGVETSPTAVRACAGILMVTGDYSYSQNKVYSLDCGNAQRSTGLGSRLVVCGKIGQCPSSPPTTVSTSPGTTTILSSTTTATSPTASTTHSPSTSITHSPTPTTAPPTTSSPSTTVVPSTSTTARPPSTTTTLSTSVPSTTTFNPGCDATVCDNGWFKTKRGNPQQTLCMRLFYHDTTSYDDASLWCNSAHQGFLTGPDSNDEYANIMNQTRYNVDVVGNLTSSTQTMIIIGLKRRPGCETDPGTNPQCNRPEGFMWQDGLGGTSNTLINQNLNSNPGVETSPTAVRACAGILMVTGDYSYSQNKVYSLDCGNAQRSTGLGSRLVVCGKIGQCPSSPPTTVSTSAGTSTTSFSSTTRTVPTTTTTQTPSTTTTTGAPSTSTTTVTTTATSTTTMTTTTTQPPTTTDCPNKVCRYGFYPTVRNGQVWCLRVFFHFVKNNTDAVNYCWNNFHSVLSGPANEVEYNELLNQTETDPNIVTPLSNGYTSVMMVVGAKRTPQCERTIASPCNLPNGYYWQDNVTDSNWMFQNKFNSKGPETNQDQAEACVGVRVFTNHSRRAEELAWSLSCNDAVSAYQVVLKLVVCGHPGVCPGESTTTKLTTTTPSTTTVTTATPTTPTPTTTKYCTKSQLRCAEGWAPFNRSTTRPYCFKVINQYNQTYDDSEALCQSNGGFLSGIENITEYNFVVELAKNSVNYSTSNTSQIIVTIALKRKVICLETNSTESCISFKAYEFVDDDNTHYVSIIQHYNLWADGQPVVVSSEPHRCVGIMVTSPPNANDGKMFATRCETGVQTTGMSNSALCAREPDVCILDEI</sequence>
<dbReference type="eggNOG" id="KOG4297">
    <property type="taxonomic scope" value="Eukaryota"/>
</dbReference>
<feature type="domain" description="C-type lectin" evidence="2">
    <location>
        <begin position="527"/>
        <end position="687"/>
    </location>
</feature>
<feature type="domain" description="C-type lectin" evidence="2">
    <location>
        <begin position="1076"/>
        <end position="1236"/>
    </location>
</feature>
<feature type="region of interest" description="Disordered" evidence="1">
    <location>
        <begin position="439"/>
        <end position="513"/>
    </location>
</feature>
<feature type="region of interest" description="Disordered" evidence="1">
    <location>
        <begin position="166"/>
        <end position="233"/>
    </location>
</feature>
<feature type="region of interest" description="Disordered" evidence="1">
    <location>
        <begin position="983"/>
        <end position="1064"/>
    </location>
</feature>
<name>G0N8N0_CAEBE</name>
<feature type="compositionally biased region" description="Low complexity" evidence="1">
    <location>
        <begin position="986"/>
        <end position="1064"/>
    </location>
</feature>
<organism evidence="4">
    <name type="scientific">Caenorhabditis brenneri</name>
    <name type="common">Nematode worm</name>
    <dbReference type="NCBI Taxonomy" id="135651"/>
    <lineage>
        <taxon>Eukaryota</taxon>
        <taxon>Metazoa</taxon>
        <taxon>Ecdysozoa</taxon>
        <taxon>Nematoda</taxon>
        <taxon>Chromadorea</taxon>
        <taxon>Rhabditida</taxon>
        <taxon>Rhabditina</taxon>
        <taxon>Rhabditomorpha</taxon>
        <taxon>Rhabditoidea</taxon>
        <taxon>Rhabditidae</taxon>
        <taxon>Peloderinae</taxon>
        <taxon>Caenorhabditis</taxon>
    </lineage>
</organism>
<feature type="compositionally biased region" description="Low complexity" evidence="1">
    <location>
        <begin position="761"/>
        <end position="785"/>
    </location>
</feature>
<evidence type="ECO:0000259" key="2">
    <source>
        <dbReference type="SMART" id="SM00034"/>
    </source>
</evidence>
<feature type="compositionally biased region" description="Low complexity" evidence="1">
    <location>
        <begin position="169"/>
        <end position="205"/>
    </location>
</feature>
<dbReference type="Proteomes" id="UP000008068">
    <property type="component" value="Unassembled WGS sequence"/>
</dbReference>
<protein>
    <recommendedName>
        <fullName evidence="2">C-type lectin domain-containing protein</fullName>
    </recommendedName>
</protein>
<dbReference type="SUPFAM" id="SSF56436">
    <property type="entry name" value="C-type lectin-like"/>
    <property type="match status" value="7"/>
</dbReference>
<evidence type="ECO:0000313" key="4">
    <source>
        <dbReference type="Proteomes" id="UP000008068"/>
    </source>
</evidence>
<gene>
    <name evidence="3" type="ORF">CAEBREN_24944</name>
</gene>
<feature type="region of interest" description="Disordered" evidence="1">
    <location>
        <begin position="1260"/>
        <end position="1311"/>
    </location>
</feature>
<keyword evidence="4" id="KW-1185">Reference proteome</keyword>
<dbReference type="CDD" id="cd00037">
    <property type="entry name" value="CLECT"/>
    <property type="match status" value="1"/>
</dbReference>
<evidence type="ECO:0000256" key="1">
    <source>
        <dbReference type="SAM" id="MobiDB-lite"/>
    </source>
</evidence>
<dbReference type="InterPro" id="IPR016186">
    <property type="entry name" value="C-type_lectin-like/link_sf"/>
</dbReference>
<feature type="compositionally biased region" description="Low complexity" evidence="1">
    <location>
        <begin position="217"/>
        <end position="233"/>
    </location>
</feature>
<feature type="compositionally biased region" description="Pro residues" evidence="1">
    <location>
        <begin position="750"/>
        <end position="760"/>
    </location>
</feature>
<feature type="domain" description="C-type lectin" evidence="2">
    <location>
        <begin position="800"/>
        <end position="960"/>
    </location>
</feature>
<evidence type="ECO:0000313" key="3">
    <source>
        <dbReference type="EMBL" id="EGT55285.1"/>
    </source>
</evidence>
<reference evidence="4" key="1">
    <citation type="submission" date="2011-07" db="EMBL/GenBank/DDBJ databases">
        <authorList>
            <consortium name="Caenorhabditis brenneri Sequencing and Analysis Consortium"/>
            <person name="Wilson R.K."/>
        </authorList>
    </citation>
    <scope>NUCLEOTIDE SEQUENCE [LARGE SCALE GENOMIC DNA]</scope>
    <source>
        <strain evidence="4">PB2801</strain>
    </source>
</reference>
<feature type="compositionally biased region" description="Low complexity" evidence="1">
    <location>
        <begin position="1262"/>
        <end position="1311"/>
    </location>
</feature>
<dbReference type="InParanoid" id="G0N8N0"/>
<dbReference type="PANTHER" id="PTHR23124">
    <property type="entry name" value="C-TYPE LECTIN DOMAIN-CONTAINING PROTEIN-RELATED-RELATED"/>
    <property type="match status" value="1"/>
</dbReference>
<dbReference type="HOGENOM" id="CLU_239857_0_0_1"/>
<dbReference type="FunCoup" id="G0N8N0">
    <property type="interactions" value="53"/>
</dbReference>
<feature type="domain" description="C-type lectin" evidence="2">
    <location>
        <begin position="256"/>
        <end position="416"/>
    </location>
</feature>
<dbReference type="InterPro" id="IPR016187">
    <property type="entry name" value="CTDL_fold"/>
</dbReference>
<dbReference type="SMART" id="SM00034">
    <property type="entry name" value="CLECT"/>
    <property type="match status" value="5"/>
</dbReference>
<dbReference type="OMA" id="DEYANIM"/>
<dbReference type="OrthoDB" id="5875031at2759"/>
<dbReference type="InterPro" id="IPR001304">
    <property type="entry name" value="C-type_lectin-like"/>
</dbReference>
<dbReference type="Gene3D" id="3.10.100.10">
    <property type="entry name" value="Mannose-Binding Protein A, subunit A"/>
    <property type="match status" value="1"/>
</dbReference>
<proteinExistence type="predicted"/>
<feature type="compositionally biased region" description="Low complexity" evidence="1">
    <location>
        <begin position="710"/>
        <end position="749"/>
    </location>
</feature>